<organism evidence="2 3">
    <name type="scientific">Chryseosolibacter histidini</name>
    <dbReference type="NCBI Taxonomy" id="2782349"/>
    <lineage>
        <taxon>Bacteria</taxon>
        <taxon>Pseudomonadati</taxon>
        <taxon>Bacteroidota</taxon>
        <taxon>Cytophagia</taxon>
        <taxon>Cytophagales</taxon>
        <taxon>Chryseotaleaceae</taxon>
        <taxon>Chryseosolibacter</taxon>
    </lineage>
</organism>
<sequence>MKYPFLILVLTCIVTGAFAQVKSDSVQRKLTSATNKVKVDSLQQKLASVTDKVSADSLQQKLPQLPDSLMPSFHQVDSIRTSFNKNADSLRNEYQSAISKIDSQKNKVNGTIDSLQRLNLPTGKYTAKLDSLNKVRENTTSQFTGKLDDLKSRTTGKLNALDLPPQYKEPVQSLTKNVDGFGLGGTGKIPGLEIPGYSLPKLEGIGDLTGKVGEIGKFDGIGDIAGKAGDIGKISDLGNLPKVETPGGDLGQITDQAKGYQDDLKNLTGGNLNDVQQVPQTIEEQAGKIEGVQELQKQSGVVDGYKDKVGNLSDPNAAKEKGVEMAKEAAIDHFAGKQEQLKAAMDKISKYKQKYSSVSSLKDLPKRPPNAMKGKPFIERLVPGLYFQYQQKNYNLFDVNPYAGYRISGRFTSGLGWNHRFAYDRRKHEWNRKQGSIYGPRAYVDCRIGKGFIAHLETETMNTFVPSVLGTFTDIGHREWVWGMITGMKKEYKIYKNLKGTVLLQYNIFNPKYKSPYVDRLNSRIGFEYVLKKKPGAGSK</sequence>
<evidence type="ECO:0000313" key="2">
    <source>
        <dbReference type="EMBL" id="MBT1700094.1"/>
    </source>
</evidence>
<feature type="chain" id="PRO_5043041596" evidence="1">
    <location>
        <begin position="20"/>
        <end position="540"/>
    </location>
</feature>
<gene>
    <name evidence="2" type="ORF">KK083_24615</name>
</gene>
<dbReference type="AlphaFoldDB" id="A0AAP2DT69"/>
<proteinExistence type="predicted"/>
<dbReference type="Proteomes" id="UP001319200">
    <property type="component" value="Unassembled WGS sequence"/>
</dbReference>
<evidence type="ECO:0000256" key="1">
    <source>
        <dbReference type="SAM" id="SignalP"/>
    </source>
</evidence>
<accession>A0AAP2DT69</accession>
<name>A0AAP2DT69_9BACT</name>
<evidence type="ECO:0000313" key="3">
    <source>
        <dbReference type="Proteomes" id="UP001319200"/>
    </source>
</evidence>
<comment type="caution">
    <text evidence="2">The sequence shown here is derived from an EMBL/GenBank/DDBJ whole genome shotgun (WGS) entry which is preliminary data.</text>
</comment>
<reference evidence="2 3" key="1">
    <citation type="submission" date="2021-05" db="EMBL/GenBank/DDBJ databases">
        <title>A Polyphasic approach of four new species of the genus Ohtaekwangia: Ohtaekwangia histidinii sp. nov., Ohtaekwangia cretensis sp. nov., Ohtaekwangia indiensis sp. nov., Ohtaekwangia reichenbachii sp. nov. from diverse environment.</title>
        <authorList>
            <person name="Octaviana S."/>
        </authorList>
    </citation>
    <scope>NUCLEOTIDE SEQUENCE [LARGE SCALE GENOMIC DNA]</scope>
    <source>
        <strain evidence="2 3">PWU4</strain>
    </source>
</reference>
<dbReference type="RefSeq" id="WP_254168451.1">
    <property type="nucleotide sequence ID" value="NZ_JAHESF010000034.1"/>
</dbReference>
<dbReference type="EMBL" id="JAHESF010000034">
    <property type="protein sequence ID" value="MBT1700094.1"/>
    <property type="molecule type" value="Genomic_DNA"/>
</dbReference>
<protein>
    <submittedName>
        <fullName evidence="2">Uncharacterized protein</fullName>
    </submittedName>
</protein>
<keyword evidence="3" id="KW-1185">Reference proteome</keyword>
<keyword evidence="1" id="KW-0732">Signal</keyword>
<feature type="signal peptide" evidence="1">
    <location>
        <begin position="1"/>
        <end position="19"/>
    </location>
</feature>